<name>A0A847J1P3_9LACT</name>
<dbReference type="Gene3D" id="1.10.260.40">
    <property type="entry name" value="lambda repressor-like DNA-binding domains"/>
    <property type="match status" value="1"/>
</dbReference>
<organism evidence="2 3">
    <name type="scientific">Pseudolactococcus chungangensis</name>
    <dbReference type="NCBI Taxonomy" id="451457"/>
    <lineage>
        <taxon>Bacteria</taxon>
        <taxon>Bacillati</taxon>
        <taxon>Bacillota</taxon>
        <taxon>Bacilli</taxon>
        <taxon>Lactobacillales</taxon>
        <taxon>Streptococcaceae</taxon>
        <taxon>Pseudolactococcus</taxon>
    </lineage>
</organism>
<dbReference type="InterPro" id="IPR001387">
    <property type="entry name" value="Cro/C1-type_HTH"/>
</dbReference>
<dbReference type="SUPFAM" id="SSF47413">
    <property type="entry name" value="lambda repressor-like DNA-binding domains"/>
    <property type="match status" value="1"/>
</dbReference>
<dbReference type="RefSeq" id="WP_072353556.1">
    <property type="nucleotide sequence ID" value="NZ_CAUQCH010000030.1"/>
</dbReference>
<dbReference type="Pfam" id="PF01381">
    <property type="entry name" value="HTH_3"/>
    <property type="match status" value="1"/>
</dbReference>
<comment type="caution">
    <text evidence="2">The sequence shown here is derived from an EMBL/GenBank/DDBJ whole genome shotgun (WGS) entry which is preliminary data.</text>
</comment>
<evidence type="ECO:0000259" key="1">
    <source>
        <dbReference type="PROSITE" id="PS50943"/>
    </source>
</evidence>
<protein>
    <submittedName>
        <fullName evidence="2">Helix-turn-helix transcriptional regulator</fullName>
    </submittedName>
</protein>
<dbReference type="EMBL" id="JAAYVO010000054">
    <property type="protein sequence ID" value="NLH35257.1"/>
    <property type="molecule type" value="Genomic_DNA"/>
</dbReference>
<gene>
    <name evidence="2" type="ORF">GX453_04430</name>
</gene>
<evidence type="ECO:0000313" key="2">
    <source>
        <dbReference type="EMBL" id="NLH35257.1"/>
    </source>
</evidence>
<evidence type="ECO:0000313" key="3">
    <source>
        <dbReference type="Proteomes" id="UP000559962"/>
    </source>
</evidence>
<dbReference type="PROSITE" id="PS50943">
    <property type="entry name" value="HTH_CROC1"/>
    <property type="match status" value="1"/>
</dbReference>
<accession>A0A847J1P3</accession>
<dbReference type="InterPro" id="IPR010982">
    <property type="entry name" value="Lambda_DNA-bd_dom_sf"/>
</dbReference>
<dbReference type="Proteomes" id="UP000559962">
    <property type="component" value="Unassembled WGS sequence"/>
</dbReference>
<dbReference type="CDD" id="cd00093">
    <property type="entry name" value="HTH_XRE"/>
    <property type="match status" value="1"/>
</dbReference>
<sequence length="86" mass="10147">MSLSQNLKKLRLSHHLSQVEITKHFCISRSAYSFWKKDITHPKRDNLEKLAKLFQVDVADLTQDSRAILLNIYDTWQDKVIAYSKQ</sequence>
<dbReference type="SMART" id="SM00530">
    <property type="entry name" value="HTH_XRE"/>
    <property type="match status" value="1"/>
</dbReference>
<proteinExistence type="predicted"/>
<feature type="domain" description="HTH cro/C1-type" evidence="1">
    <location>
        <begin position="7"/>
        <end position="61"/>
    </location>
</feature>
<dbReference type="GO" id="GO:0003677">
    <property type="term" value="F:DNA binding"/>
    <property type="evidence" value="ECO:0007669"/>
    <property type="project" value="InterPro"/>
</dbReference>
<reference evidence="2 3" key="1">
    <citation type="journal article" date="2020" name="Biotechnol. Biofuels">
        <title>New insights from the biogas microbiome by comprehensive genome-resolved metagenomics of nearly 1600 species originating from multiple anaerobic digesters.</title>
        <authorList>
            <person name="Campanaro S."/>
            <person name="Treu L."/>
            <person name="Rodriguez-R L.M."/>
            <person name="Kovalovszki A."/>
            <person name="Ziels R.M."/>
            <person name="Maus I."/>
            <person name="Zhu X."/>
            <person name="Kougias P.G."/>
            <person name="Basile A."/>
            <person name="Luo G."/>
            <person name="Schluter A."/>
            <person name="Konstantinidis K.T."/>
            <person name="Angelidaki I."/>
        </authorList>
    </citation>
    <scope>NUCLEOTIDE SEQUENCE [LARGE SCALE GENOMIC DNA]</scope>
    <source>
        <strain evidence="2">AS27yjCOA_61</strain>
    </source>
</reference>
<dbReference type="AlphaFoldDB" id="A0A847J1P3"/>